<organism evidence="1 2">
    <name type="scientific">Thiorhodococcus drewsii AZ1</name>
    <dbReference type="NCBI Taxonomy" id="765913"/>
    <lineage>
        <taxon>Bacteria</taxon>
        <taxon>Pseudomonadati</taxon>
        <taxon>Pseudomonadota</taxon>
        <taxon>Gammaproteobacteria</taxon>
        <taxon>Chromatiales</taxon>
        <taxon>Chromatiaceae</taxon>
        <taxon>Thiorhodococcus</taxon>
    </lineage>
</organism>
<accession>G2E0L8</accession>
<dbReference type="AlphaFoldDB" id="G2E0L8"/>
<sequence length="78" mass="8960">MADETERYAAELIPSDYASWRYCIEVKCGLALEPDFLRARIAVLSDPGHEETQRFARLYGDTHLNRILAWFRQAAAEA</sequence>
<keyword evidence="2" id="KW-1185">Reference proteome</keyword>
<dbReference type="eggNOG" id="ENOG5033ANX">
    <property type="taxonomic scope" value="Bacteria"/>
</dbReference>
<dbReference type="STRING" id="765913.ThidrDRAFT_1841"/>
<evidence type="ECO:0000313" key="2">
    <source>
        <dbReference type="Proteomes" id="UP000004200"/>
    </source>
</evidence>
<proteinExistence type="predicted"/>
<dbReference type="RefSeq" id="WP_007040555.1">
    <property type="nucleotide sequence ID" value="NZ_AFWT01000011.1"/>
</dbReference>
<dbReference type="EMBL" id="AFWT01000011">
    <property type="protein sequence ID" value="EGV31640.1"/>
    <property type="molecule type" value="Genomic_DNA"/>
</dbReference>
<comment type="caution">
    <text evidence="1">The sequence shown here is derived from an EMBL/GenBank/DDBJ whole genome shotgun (WGS) entry which is preliminary data.</text>
</comment>
<protein>
    <submittedName>
        <fullName evidence="1">Uncharacterized protein</fullName>
    </submittedName>
</protein>
<gene>
    <name evidence="1" type="ORF">ThidrDRAFT_1841</name>
</gene>
<reference evidence="1 2" key="1">
    <citation type="submission" date="2011-06" db="EMBL/GenBank/DDBJ databases">
        <title>The draft genome of Thiorhodococcus drewsii AZ1.</title>
        <authorList>
            <consortium name="US DOE Joint Genome Institute (JGI-PGF)"/>
            <person name="Lucas S."/>
            <person name="Han J."/>
            <person name="Lapidus A."/>
            <person name="Cheng J.-F."/>
            <person name="Goodwin L."/>
            <person name="Pitluck S."/>
            <person name="Peters L."/>
            <person name="Land M.L."/>
            <person name="Hauser L."/>
            <person name="Vogl K."/>
            <person name="Liu Z."/>
            <person name="Imhoff J."/>
            <person name="Thiel V."/>
            <person name="Frigaard N.-U."/>
            <person name="Bryant D.A."/>
            <person name="Woyke T.J."/>
        </authorList>
    </citation>
    <scope>NUCLEOTIDE SEQUENCE [LARGE SCALE GENOMIC DNA]</scope>
    <source>
        <strain evidence="1 2">AZ1</strain>
    </source>
</reference>
<name>G2E0L8_9GAMM</name>
<dbReference type="Proteomes" id="UP000004200">
    <property type="component" value="Unassembled WGS sequence"/>
</dbReference>
<evidence type="ECO:0000313" key="1">
    <source>
        <dbReference type="EMBL" id="EGV31640.1"/>
    </source>
</evidence>
<dbReference type="OrthoDB" id="285538at2"/>